<name>A0A1X2HHT5_SYNRA</name>
<evidence type="ECO:0000256" key="3">
    <source>
        <dbReference type="ARBA" id="ARBA00022741"/>
    </source>
</evidence>
<feature type="domain" description="AMP-binding enzyme C-terminal" evidence="7">
    <location>
        <begin position="538"/>
        <end position="616"/>
    </location>
</feature>
<dbReference type="EMBL" id="MCGN01000003">
    <property type="protein sequence ID" value="ORY98618.1"/>
    <property type="molecule type" value="Genomic_DNA"/>
</dbReference>
<dbReference type="FunFam" id="3.40.50.12780:FF:000001">
    <property type="entry name" value="Acetyl-coenzyme A synthetase"/>
    <property type="match status" value="1"/>
</dbReference>
<dbReference type="Pfam" id="PF00501">
    <property type="entry name" value="AMP-binding"/>
    <property type="match status" value="1"/>
</dbReference>
<dbReference type="NCBIfam" id="NF001208">
    <property type="entry name" value="PRK00174.1"/>
    <property type="match status" value="1"/>
</dbReference>
<keyword evidence="2 5" id="KW-0436">Ligase</keyword>
<dbReference type="InterPro" id="IPR032387">
    <property type="entry name" value="ACAS_N"/>
</dbReference>
<sequence>MNSTVPIPPRLFDEKECPRPYIDSFEKYKSMWQESVDQPDQFFGNLGRELLTWSTPFQTVRHGDFKTGDIAWFLDGEMNACYNCVDRHAHEQPDKVAIIHEADELGHERRITYAQLLRQVCQIANALKALGVRKGDIVAIYMPMIPETIVAMMACARIGAIHTVIFAGFSAESLRARIVDSGARVIMTSDEGRRGGRNIATKRIVDEALRHPDAEATVEHVIVYRRTGSSVPWVIGRDRWWDEEISKARAVCPPENMNAEDPLFLLYTSGSAGAPKGVMHTTAGYILGAAATTKYVFDCHPDDIFTCMADIAWITGHTYITYGPLAVGATTVLFESTPTYPNPSRFWDLIQRHRITHFYTAPTAIRALSRLGDQWLKGYDLTSLRVIGSVGEPINPEAWYWYYEKVGNKQCAVVDTYWQTETGSVIISPLPGATLMKPGSATLPFFGIKPLVINPISGEEMPHGTDETGVLVIAQPWPSMARTIHNNHGRFMDTYFNPYPGYYFTGDGASVDADGYIWMRGRVDDVINVSGHRLSTAEIESALIAHGAVAEAAVVGAHDELTGQCIHAFVSLKPDIEVKEGIERHLINKVRRTIGPFAGPKRVYIIKEHPKTRSGKIMRRILRKIVNGEHHQLGDTSTLADPSVIESLVAHVHGSQHATPPL</sequence>
<dbReference type="InterPro" id="IPR000873">
    <property type="entry name" value="AMP-dep_synth/lig_dom"/>
</dbReference>
<dbReference type="AlphaFoldDB" id="A0A1X2HHT5"/>
<evidence type="ECO:0000259" key="6">
    <source>
        <dbReference type="Pfam" id="PF00501"/>
    </source>
</evidence>
<keyword evidence="4 5" id="KW-0067">ATP-binding</keyword>
<evidence type="ECO:0000256" key="2">
    <source>
        <dbReference type="ARBA" id="ARBA00022598"/>
    </source>
</evidence>
<gene>
    <name evidence="9" type="ORF">BCR43DRAFT_470921</name>
</gene>
<dbReference type="STRING" id="13706.A0A1X2HHT5"/>
<comment type="catalytic activity">
    <reaction evidence="5">
        <text>acetate + ATP + CoA = acetyl-CoA + AMP + diphosphate</text>
        <dbReference type="Rhea" id="RHEA:23176"/>
        <dbReference type="ChEBI" id="CHEBI:30089"/>
        <dbReference type="ChEBI" id="CHEBI:30616"/>
        <dbReference type="ChEBI" id="CHEBI:33019"/>
        <dbReference type="ChEBI" id="CHEBI:57287"/>
        <dbReference type="ChEBI" id="CHEBI:57288"/>
        <dbReference type="ChEBI" id="CHEBI:456215"/>
        <dbReference type="EC" id="6.2.1.1"/>
    </reaction>
</comment>
<dbReference type="GO" id="GO:0016208">
    <property type="term" value="F:AMP binding"/>
    <property type="evidence" value="ECO:0007669"/>
    <property type="project" value="InterPro"/>
</dbReference>
<dbReference type="GO" id="GO:0005829">
    <property type="term" value="C:cytosol"/>
    <property type="evidence" value="ECO:0007669"/>
    <property type="project" value="TreeGrafter"/>
</dbReference>
<comment type="similarity">
    <text evidence="1 5">Belongs to the ATP-dependent AMP-binding enzyme family.</text>
</comment>
<dbReference type="InterPro" id="IPR011904">
    <property type="entry name" value="Ac_CoA_lig"/>
</dbReference>
<dbReference type="PANTHER" id="PTHR24095:SF14">
    <property type="entry name" value="ACETYL-COENZYME A SYNTHETASE 1"/>
    <property type="match status" value="1"/>
</dbReference>
<dbReference type="PANTHER" id="PTHR24095">
    <property type="entry name" value="ACETYL-COENZYME A SYNTHETASE"/>
    <property type="match status" value="1"/>
</dbReference>
<evidence type="ECO:0000256" key="4">
    <source>
        <dbReference type="ARBA" id="ARBA00022840"/>
    </source>
</evidence>
<dbReference type="Gene3D" id="3.40.50.12780">
    <property type="entry name" value="N-terminal domain of ligase-like"/>
    <property type="match status" value="1"/>
</dbReference>
<accession>A0A1X2HHT5</accession>
<dbReference type="GO" id="GO:0019427">
    <property type="term" value="P:acetyl-CoA biosynthetic process from acetate"/>
    <property type="evidence" value="ECO:0007669"/>
    <property type="project" value="InterPro"/>
</dbReference>
<feature type="domain" description="Acetyl-coenzyme A synthetase N-terminal" evidence="8">
    <location>
        <begin position="28"/>
        <end position="84"/>
    </location>
</feature>
<proteinExistence type="inferred from homology"/>
<dbReference type="Proteomes" id="UP000242180">
    <property type="component" value="Unassembled WGS sequence"/>
</dbReference>
<dbReference type="CDD" id="cd05966">
    <property type="entry name" value="ACS"/>
    <property type="match status" value="1"/>
</dbReference>
<dbReference type="InterPro" id="IPR042099">
    <property type="entry name" value="ANL_N_sf"/>
</dbReference>
<organism evidence="9 10">
    <name type="scientific">Syncephalastrum racemosum</name>
    <name type="common">Filamentous fungus</name>
    <dbReference type="NCBI Taxonomy" id="13706"/>
    <lineage>
        <taxon>Eukaryota</taxon>
        <taxon>Fungi</taxon>
        <taxon>Fungi incertae sedis</taxon>
        <taxon>Mucoromycota</taxon>
        <taxon>Mucoromycotina</taxon>
        <taxon>Mucoromycetes</taxon>
        <taxon>Mucorales</taxon>
        <taxon>Syncephalastraceae</taxon>
        <taxon>Syncephalastrum</taxon>
    </lineage>
</organism>
<dbReference type="Gene3D" id="3.30.300.30">
    <property type="match status" value="1"/>
</dbReference>
<evidence type="ECO:0000313" key="9">
    <source>
        <dbReference type="EMBL" id="ORY98618.1"/>
    </source>
</evidence>
<dbReference type="FunFam" id="3.30.300.30:FF:000004">
    <property type="entry name" value="Acetyl-coenzyme A synthetase"/>
    <property type="match status" value="1"/>
</dbReference>
<comment type="caution">
    <text evidence="9">The sequence shown here is derived from an EMBL/GenBank/DDBJ whole genome shotgun (WGS) entry which is preliminary data.</text>
</comment>
<evidence type="ECO:0000256" key="5">
    <source>
        <dbReference type="RuleBase" id="RU361147"/>
    </source>
</evidence>
<evidence type="ECO:0000313" key="10">
    <source>
        <dbReference type="Proteomes" id="UP000242180"/>
    </source>
</evidence>
<dbReference type="Pfam" id="PF13193">
    <property type="entry name" value="AMP-binding_C"/>
    <property type="match status" value="1"/>
</dbReference>
<keyword evidence="10" id="KW-1185">Reference proteome</keyword>
<dbReference type="OrthoDB" id="1706066at2759"/>
<dbReference type="GO" id="GO:0003987">
    <property type="term" value="F:acetate-CoA ligase activity"/>
    <property type="evidence" value="ECO:0007669"/>
    <property type="project" value="UniProtKB-UniRule"/>
</dbReference>
<dbReference type="EC" id="6.2.1.1" evidence="5"/>
<reference evidence="9 10" key="1">
    <citation type="submission" date="2016-07" db="EMBL/GenBank/DDBJ databases">
        <title>Pervasive Adenine N6-methylation of Active Genes in Fungi.</title>
        <authorList>
            <consortium name="DOE Joint Genome Institute"/>
            <person name="Mondo S.J."/>
            <person name="Dannebaum R.O."/>
            <person name="Kuo R.C."/>
            <person name="Labutti K."/>
            <person name="Haridas S."/>
            <person name="Kuo A."/>
            <person name="Salamov A."/>
            <person name="Ahrendt S.R."/>
            <person name="Lipzen A."/>
            <person name="Sullivan W."/>
            <person name="Andreopoulos W.B."/>
            <person name="Clum A."/>
            <person name="Lindquist E."/>
            <person name="Daum C."/>
            <person name="Ramamoorthy G.K."/>
            <person name="Gryganskyi A."/>
            <person name="Culley D."/>
            <person name="Magnuson J.K."/>
            <person name="James T.Y."/>
            <person name="O'Malley M.A."/>
            <person name="Stajich J.E."/>
            <person name="Spatafora J.W."/>
            <person name="Visel A."/>
            <person name="Grigoriev I.V."/>
        </authorList>
    </citation>
    <scope>NUCLEOTIDE SEQUENCE [LARGE SCALE GENOMIC DNA]</scope>
    <source>
        <strain evidence="9 10">NRRL 2496</strain>
    </source>
</reference>
<dbReference type="NCBIfam" id="TIGR02188">
    <property type="entry name" value="Ac_CoA_lig_AcsA"/>
    <property type="match status" value="1"/>
</dbReference>
<dbReference type="InParanoid" id="A0A1X2HHT5"/>
<keyword evidence="3 5" id="KW-0547">Nucleotide-binding</keyword>
<evidence type="ECO:0000256" key="1">
    <source>
        <dbReference type="ARBA" id="ARBA00006432"/>
    </source>
</evidence>
<dbReference type="InterPro" id="IPR025110">
    <property type="entry name" value="AMP-bd_C"/>
</dbReference>
<dbReference type="OMA" id="HERIQDC"/>
<protein>
    <recommendedName>
        <fullName evidence="5">Acetyl-coenzyme A synthetase</fullName>
        <ecNumber evidence="5">6.2.1.1</ecNumber>
    </recommendedName>
</protein>
<dbReference type="Pfam" id="PF16177">
    <property type="entry name" value="ACAS_N"/>
    <property type="match status" value="1"/>
</dbReference>
<dbReference type="SUPFAM" id="SSF56801">
    <property type="entry name" value="Acetyl-CoA synthetase-like"/>
    <property type="match status" value="1"/>
</dbReference>
<dbReference type="FunCoup" id="A0A1X2HHT5">
    <property type="interactions" value="548"/>
</dbReference>
<feature type="domain" description="AMP-dependent synthetase/ligase" evidence="6">
    <location>
        <begin position="86"/>
        <end position="477"/>
    </location>
</feature>
<dbReference type="GO" id="GO:0005524">
    <property type="term" value="F:ATP binding"/>
    <property type="evidence" value="ECO:0007669"/>
    <property type="project" value="UniProtKB-UniRule"/>
</dbReference>
<evidence type="ECO:0000259" key="8">
    <source>
        <dbReference type="Pfam" id="PF16177"/>
    </source>
</evidence>
<dbReference type="InterPro" id="IPR045851">
    <property type="entry name" value="AMP-bd_C_sf"/>
</dbReference>
<evidence type="ECO:0000259" key="7">
    <source>
        <dbReference type="Pfam" id="PF13193"/>
    </source>
</evidence>